<dbReference type="EMBL" id="GBRH01205523">
    <property type="protein sequence ID" value="JAD92372.1"/>
    <property type="molecule type" value="Transcribed_RNA"/>
</dbReference>
<dbReference type="AlphaFoldDB" id="A0A0A9E8P8"/>
<sequence>MHSPNDRYGFERLVQKT</sequence>
<name>A0A0A9E8P8_ARUDO</name>
<reference evidence="1" key="1">
    <citation type="submission" date="2014-09" db="EMBL/GenBank/DDBJ databases">
        <authorList>
            <person name="Magalhaes I.L.F."/>
            <person name="Oliveira U."/>
            <person name="Santos F.R."/>
            <person name="Vidigal T.H.D.A."/>
            <person name="Brescovit A.D."/>
            <person name="Santos A.J."/>
        </authorList>
    </citation>
    <scope>NUCLEOTIDE SEQUENCE</scope>
    <source>
        <tissue evidence="1">Shoot tissue taken approximately 20 cm above the soil surface</tissue>
    </source>
</reference>
<accession>A0A0A9E8P8</accession>
<organism evidence="1">
    <name type="scientific">Arundo donax</name>
    <name type="common">Giant reed</name>
    <name type="synonym">Donax arundinaceus</name>
    <dbReference type="NCBI Taxonomy" id="35708"/>
    <lineage>
        <taxon>Eukaryota</taxon>
        <taxon>Viridiplantae</taxon>
        <taxon>Streptophyta</taxon>
        <taxon>Embryophyta</taxon>
        <taxon>Tracheophyta</taxon>
        <taxon>Spermatophyta</taxon>
        <taxon>Magnoliopsida</taxon>
        <taxon>Liliopsida</taxon>
        <taxon>Poales</taxon>
        <taxon>Poaceae</taxon>
        <taxon>PACMAD clade</taxon>
        <taxon>Arundinoideae</taxon>
        <taxon>Arundineae</taxon>
        <taxon>Arundo</taxon>
    </lineage>
</organism>
<evidence type="ECO:0000313" key="1">
    <source>
        <dbReference type="EMBL" id="JAD92372.1"/>
    </source>
</evidence>
<proteinExistence type="predicted"/>
<reference evidence="1" key="2">
    <citation type="journal article" date="2015" name="Data Brief">
        <title>Shoot transcriptome of the giant reed, Arundo donax.</title>
        <authorList>
            <person name="Barrero R.A."/>
            <person name="Guerrero F.D."/>
            <person name="Moolhuijzen P."/>
            <person name="Goolsby J.A."/>
            <person name="Tidwell J."/>
            <person name="Bellgard S.E."/>
            <person name="Bellgard M.I."/>
        </authorList>
    </citation>
    <scope>NUCLEOTIDE SEQUENCE</scope>
    <source>
        <tissue evidence="1">Shoot tissue taken approximately 20 cm above the soil surface</tissue>
    </source>
</reference>
<protein>
    <submittedName>
        <fullName evidence="1">Uncharacterized protein</fullName>
    </submittedName>
</protein>